<keyword evidence="3 5" id="KW-1133">Transmembrane helix</keyword>
<feature type="transmembrane region" description="Helical" evidence="5">
    <location>
        <begin position="115"/>
        <end position="136"/>
    </location>
</feature>
<sequence length="455" mass="50882">MTKFVEDSDTMAINRRSALGPTQDQTRIDKMVPTGWRYRRFFQLPYYASPQVQLVLVAIVCFLCPGMFNALNGLGGGGQLSSEVSDNSNSALYSTFAIVGFCSGSITNRLGIKTALSFGGIGYSVYVSAYLCYNHTENEGYVIFAGFLLGCCAGVLWSAQGQIMMSYPPEAAKGRYIFAFWAIFNLGGVIGGLVPLGQNHRVDTNRKVNDGTYIAFLVLTFMGACLAWTLVDAKHVIRMDGSRIILQRNPTWKSEILGLWETLFTDPYILCLFPMFFASNWFYTYQFNGVNLARFNLRTRALNNILYWIAQIMGATVFGFALDYSGLRRTTRAVVAWIVLLALTFATCVYWFMGAMTNNGRKLANFAGFYKGIQSAGAAVTWRLDGLKVEYMSLFISNWVLLSVSLVIAAPVMLWKIKDTVSIEEDLKFSDEALEDVVPQYRMHGLDQTRYRDGV</sequence>
<protein>
    <recommendedName>
        <fullName evidence="8">MFS general substrate transporter</fullName>
    </recommendedName>
</protein>
<feature type="transmembrane region" description="Helical" evidence="5">
    <location>
        <begin position="176"/>
        <end position="193"/>
    </location>
</feature>
<dbReference type="Gene3D" id="1.20.1250.20">
    <property type="entry name" value="MFS general substrate transporter like domains"/>
    <property type="match status" value="1"/>
</dbReference>
<feature type="transmembrane region" description="Helical" evidence="5">
    <location>
        <begin position="334"/>
        <end position="353"/>
    </location>
</feature>
<evidence type="ECO:0000256" key="2">
    <source>
        <dbReference type="ARBA" id="ARBA00022692"/>
    </source>
</evidence>
<organism evidence="6 7">
    <name type="scientific">Cladosporium halotolerans</name>
    <dbReference type="NCBI Taxonomy" id="1052096"/>
    <lineage>
        <taxon>Eukaryota</taxon>
        <taxon>Fungi</taxon>
        <taxon>Dikarya</taxon>
        <taxon>Ascomycota</taxon>
        <taxon>Pezizomycotina</taxon>
        <taxon>Dothideomycetes</taxon>
        <taxon>Dothideomycetidae</taxon>
        <taxon>Cladosporiales</taxon>
        <taxon>Cladosporiaceae</taxon>
        <taxon>Cladosporium</taxon>
    </lineage>
</organism>
<dbReference type="SUPFAM" id="SSF103473">
    <property type="entry name" value="MFS general substrate transporter"/>
    <property type="match status" value="1"/>
</dbReference>
<gene>
    <name evidence="6" type="ORF">WHR41_05065</name>
</gene>
<dbReference type="RefSeq" id="XP_069228925.1">
    <property type="nucleotide sequence ID" value="XM_069373670.1"/>
</dbReference>
<dbReference type="InterPro" id="IPR036259">
    <property type="entry name" value="MFS_trans_sf"/>
</dbReference>
<evidence type="ECO:0000313" key="6">
    <source>
        <dbReference type="EMBL" id="KAL1585819.1"/>
    </source>
</evidence>
<dbReference type="GO" id="GO:0022857">
    <property type="term" value="F:transmembrane transporter activity"/>
    <property type="evidence" value="ECO:0007669"/>
    <property type="project" value="InterPro"/>
</dbReference>
<dbReference type="EMBL" id="JAAQHG020000017">
    <property type="protein sequence ID" value="KAL1585819.1"/>
    <property type="molecule type" value="Genomic_DNA"/>
</dbReference>
<evidence type="ECO:0000256" key="1">
    <source>
        <dbReference type="ARBA" id="ARBA00004141"/>
    </source>
</evidence>
<dbReference type="InterPro" id="IPR051617">
    <property type="entry name" value="UNC-93-like_regulator"/>
</dbReference>
<name>A0AB34KLE9_9PEZI</name>
<evidence type="ECO:0000313" key="7">
    <source>
        <dbReference type="Proteomes" id="UP000803884"/>
    </source>
</evidence>
<evidence type="ECO:0008006" key="8">
    <source>
        <dbReference type="Google" id="ProtNLM"/>
    </source>
</evidence>
<dbReference type="Pfam" id="PF07690">
    <property type="entry name" value="MFS_1"/>
    <property type="match status" value="1"/>
</dbReference>
<keyword evidence="7" id="KW-1185">Reference proteome</keyword>
<feature type="transmembrane region" description="Helical" evidence="5">
    <location>
        <begin position="213"/>
        <end position="231"/>
    </location>
</feature>
<feature type="transmembrane region" description="Helical" evidence="5">
    <location>
        <begin position="305"/>
        <end position="322"/>
    </location>
</feature>
<evidence type="ECO:0000256" key="4">
    <source>
        <dbReference type="ARBA" id="ARBA00023136"/>
    </source>
</evidence>
<accession>A0AB34KLE9</accession>
<feature type="transmembrane region" description="Helical" evidence="5">
    <location>
        <begin position="46"/>
        <end position="71"/>
    </location>
</feature>
<keyword evidence="2 5" id="KW-0812">Transmembrane</keyword>
<feature type="transmembrane region" description="Helical" evidence="5">
    <location>
        <begin position="91"/>
        <end position="108"/>
    </location>
</feature>
<dbReference type="InterPro" id="IPR011701">
    <property type="entry name" value="MFS"/>
</dbReference>
<evidence type="ECO:0000256" key="3">
    <source>
        <dbReference type="ARBA" id="ARBA00022989"/>
    </source>
</evidence>
<evidence type="ECO:0000256" key="5">
    <source>
        <dbReference type="SAM" id="Phobius"/>
    </source>
</evidence>
<dbReference type="PANTHER" id="PTHR23294:SF54">
    <property type="entry name" value="DUF895 DOMAIN MEMBRANE PROTEIN (AFU_ORTHOLOGUE AFUA_8G04110)"/>
    <property type="match status" value="1"/>
</dbReference>
<dbReference type="AlphaFoldDB" id="A0AB34KLE9"/>
<dbReference type="GeneID" id="96006508"/>
<reference evidence="6 7" key="1">
    <citation type="journal article" date="2020" name="Microbiol. Resour. Announc.">
        <title>Draft Genome Sequence of a Cladosporium Species Isolated from the Mesophotic Ascidian Didemnum maculosum.</title>
        <authorList>
            <person name="Gioti A."/>
            <person name="Siaperas R."/>
            <person name="Nikolaivits E."/>
            <person name="Le Goff G."/>
            <person name="Ouazzani J."/>
            <person name="Kotoulas G."/>
            <person name="Topakas E."/>
        </authorList>
    </citation>
    <scope>NUCLEOTIDE SEQUENCE [LARGE SCALE GENOMIC DNA]</scope>
    <source>
        <strain evidence="6 7">TM138-S3</strain>
    </source>
</reference>
<comment type="caution">
    <text evidence="6">The sequence shown here is derived from an EMBL/GenBank/DDBJ whole genome shotgun (WGS) entry which is preliminary data.</text>
</comment>
<dbReference type="GO" id="GO:0016020">
    <property type="term" value="C:membrane"/>
    <property type="evidence" value="ECO:0007669"/>
    <property type="project" value="UniProtKB-SubCell"/>
</dbReference>
<keyword evidence="4 5" id="KW-0472">Membrane</keyword>
<proteinExistence type="predicted"/>
<dbReference type="Proteomes" id="UP000803884">
    <property type="component" value="Unassembled WGS sequence"/>
</dbReference>
<comment type="subcellular location">
    <subcellularLocation>
        <location evidence="1">Membrane</location>
        <topology evidence="1">Multi-pass membrane protein</topology>
    </subcellularLocation>
</comment>
<feature type="transmembrane region" description="Helical" evidence="5">
    <location>
        <begin position="142"/>
        <end position="164"/>
    </location>
</feature>
<feature type="transmembrane region" description="Helical" evidence="5">
    <location>
        <begin position="267"/>
        <end position="285"/>
    </location>
</feature>
<feature type="transmembrane region" description="Helical" evidence="5">
    <location>
        <begin position="391"/>
        <end position="415"/>
    </location>
</feature>
<dbReference type="PANTHER" id="PTHR23294">
    <property type="entry name" value="ET TRANSLATION PRODUCT-RELATED"/>
    <property type="match status" value="1"/>
</dbReference>